<feature type="region of interest" description="Disordered" evidence="1">
    <location>
        <begin position="194"/>
        <end position="225"/>
    </location>
</feature>
<protein>
    <submittedName>
        <fullName evidence="2">PIR Superfamily Protein</fullName>
    </submittedName>
</protein>
<gene>
    <name evidence="2" type="ORF">POVCU2_0069290</name>
</gene>
<name>A0A1A8WFF6_PLAOA</name>
<dbReference type="EMBL" id="FLQU01001154">
    <property type="protein sequence ID" value="SBS91689.1"/>
    <property type="molecule type" value="Genomic_DNA"/>
</dbReference>
<dbReference type="Pfam" id="PF05795">
    <property type="entry name" value="Plasmodium_Vir"/>
    <property type="match status" value="1"/>
</dbReference>
<feature type="compositionally biased region" description="Polar residues" evidence="1">
    <location>
        <begin position="214"/>
        <end position="225"/>
    </location>
</feature>
<accession>A0A1A8WFF6</accession>
<dbReference type="AlphaFoldDB" id="A0A1A8WFF6"/>
<dbReference type="InterPro" id="IPR008780">
    <property type="entry name" value="Plasmodium_Vir"/>
</dbReference>
<dbReference type="Proteomes" id="UP000078560">
    <property type="component" value="Unassembled WGS sequence"/>
</dbReference>
<organism evidence="2 3">
    <name type="scientific">Plasmodium ovale curtisi</name>
    <dbReference type="NCBI Taxonomy" id="864141"/>
    <lineage>
        <taxon>Eukaryota</taxon>
        <taxon>Sar</taxon>
        <taxon>Alveolata</taxon>
        <taxon>Apicomplexa</taxon>
        <taxon>Aconoidasida</taxon>
        <taxon>Haemosporida</taxon>
        <taxon>Plasmodiidae</taxon>
        <taxon>Plasmodium</taxon>
        <taxon>Plasmodium (Plasmodium)</taxon>
    </lineage>
</organism>
<sequence>MTLYATLEDLPSYKFYKKFDESDNNTYYNTCKSQERINSNEQFVQLCSRILKNLKLLAETPNEDTFHNKRCNDLNYWISEQLNKYHGVKDEQLNNSDTYIYLYTALISINKIKPINNKCKMDFNDVTTKEKRRRKNLHDYYENYKKLEQIITQKGKKCSREHHEYLNKCVSLYKQTQNFVHPVKLIDTQISAKEDVGRPPLSGVPVSGDRSDTDASSETSPSLSKTLMTTSIPWTPAGSIIRNRLLNRGGEMSQLHNNVADELWEDNMEPSNINSDRNEYQLSYQSL</sequence>
<evidence type="ECO:0000313" key="3">
    <source>
        <dbReference type="Proteomes" id="UP000078560"/>
    </source>
</evidence>
<proteinExistence type="predicted"/>
<reference evidence="3" key="1">
    <citation type="submission" date="2016-05" db="EMBL/GenBank/DDBJ databases">
        <authorList>
            <person name="Naeem Raeece"/>
        </authorList>
    </citation>
    <scope>NUCLEOTIDE SEQUENCE [LARGE SCALE GENOMIC DNA]</scope>
</reference>
<evidence type="ECO:0000256" key="1">
    <source>
        <dbReference type="SAM" id="MobiDB-lite"/>
    </source>
</evidence>
<evidence type="ECO:0000313" key="2">
    <source>
        <dbReference type="EMBL" id="SBS91689.1"/>
    </source>
</evidence>